<name>A0AB39TVZ9_9ACTN</name>
<organism evidence="2">
    <name type="scientific">Streptomyces sp. Y1</name>
    <dbReference type="NCBI Taxonomy" id="3238634"/>
    <lineage>
        <taxon>Bacteria</taxon>
        <taxon>Bacillati</taxon>
        <taxon>Actinomycetota</taxon>
        <taxon>Actinomycetes</taxon>
        <taxon>Kitasatosporales</taxon>
        <taxon>Streptomycetaceae</taxon>
        <taxon>Streptomyces</taxon>
    </lineage>
</organism>
<evidence type="ECO:0000313" key="2">
    <source>
        <dbReference type="EMBL" id="XDQ83377.1"/>
    </source>
</evidence>
<dbReference type="Pfam" id="PF01370">
    <property type="entry name" value="Epimerase"/>
    <property type="match status" value="1"/>
</dbReference>
<reference evidence="2" key="1">
    <citation type="submission" date="2024-07" db="EMBL/GenBank/DDBJ databases">
        <authorList>
            <person name="Yu S.T."/>
        </authorList>
    </citation>
    <scope>NUCLEOTIDE SEQUENCE</scope>
    <source>
        <strain evidence="2">Y1</strain>
    </source>
</reference>
<proteinExistence type="predicted"/>
<accession>A0AB39TVZ9</accession>
<dbReference type="PANTHER" id="PTHR48079">
    <property type="entry name" value="PROTEIN YEEZ"/>
    <property type="match status" value="1"/>
</dbReference>
<evidence type="ECO:0000259" key="1">
    <source>
        <dbReference type="Pfam" id="PF01370"/>
    </source>
</evidence>
<dbReference type="AlphaFoldDB" id="A0AB39TVZ9"/>
<dbReference type="GO" id="GO:0004029">
    <property type="term" value="F:aldehyde dehydrogenase (NAD+) activity"/>
    <property type="evidence" value="ECO:0007669"/>
    <property type="project" value="TreeGrafter"/>
</dbReference>
<dbReference type="EMBL" id="CP163445">
    <property type="protein sequence ID" value="XDQ83377.1"/>
    <property type="molecule type" value="Genomic_DNA"/>
</dbReference>
<dbReference type="PANTHER" id="PTHR48079:SF6">
    <property type="entry name" value="NAD(P)-BINDING DOMAIN-CONTAINING PROTEIN-RELATED"/>
    <property type="match status" value="1"/>
</dbReference>
<dbReference type="Gene3D" id="3.40.50.720">
    <property type="entry name" value="NAD(P)-binding Rossmann-like Domain"/>
    <property type="match status" value="1"/>
</dbReference>
<protein>
    <submittedName>
        <fullName evidence="2">NAD-dependent epimerase/dehydratase family protein</fullName>
    </submittedName>
</protein>
<dbReference type="InterPro" id="IPR001509">
    <property type="entry name" value="Epimerase_deHydtase"/>
</dbReference>
<dbReference type="GO" id="GO:0005737">
    <property type="term" value="C:cytoplasm"/>
    <property type="evidence" value="ECO:0007669"/>
    <property type="project" value="TreeGrafter"/>
</dbReference>
<dbReference type="InterPro" id="IPR051783">
    <property type="entry name" value="NAD(P)-dependent_oxidoreduct"/>
</dbReference>
<dbReference type="RefSeq" id="WP_369185513.1">
    <property type="nucleotide sequence ID" value="NZ_CP163445.1"/>
</dbReference>
<sequence length="301" mass="31797">MAMHVFLAGGTGAVGRLLLPLLLDAGHRVTAASRTPRGIAWLRAQGAEAVRLDMFDRAGVLDAVAAAAPQVIVHQLTALADANLADNARIRREGTRNLVDAAHRAGVERIVAQSISWAYEPGEGPATEETALDTDAPEPRATSVDGVLALERAVAELPEHVILRYGMFHGPGTWYEPDGPVAGRLRRGELAADGSVTSFLHVADAARAALAALDWPSGVVNVVDDEPAAAHDWMPVLARALGVPAPAPSQGRPGWARGADDTRARTAYGWQPREGSWRDCFERLAADRPTVPVTAHAGAAR</sequence>
<feature type="domain" description="NAD-dependent epimerase/dehydratase" evidence="1">
    <location>
        <begin position="5"/>
        <end position="217"/>
    </location>
</feature>
<dbReference type="SUPFAM" id="SSF51735">
    <property type="entry name" value="NAD(P)-binding Rossmann-fold domains"/>
    <property type="match status" value="1"/>
</dbReference>
<dbReference type="InterPro" id="IPR036291">
    <property type="entry name" value="NAD(P)-bd_dom_sf"/>
</dbReference>
<gene>
    <name evidence="2" type="ORF">AB2U05_35155</name>
</gene>